<dbReference type="InterPro" id="IPR036093">
    <property type="entry name" value="NAC_dom_sf"/>
</dbReference>
<evidence type="ECO:0000256" key="1">
    <source>
        <dbReference type="ARBA" id="ARBA00004123"/>
    </source>
</evidence>
<feature type="domain" description="NAC" evidence="6">
    <location>
        <begin position="6"/>
        <end position="48"/>
    </location>
</feature>
<evidence type="ECO:0000256" key="2">
    <source>
        <dbReference type="ARBA" id="ARBA00023015"/>
    </source>
</evidence>
<organism evidence="7 8">
    <name type="scientific">Datura stramonium</name>
    <name type="common">Jimsonweed</name>
    <name type="synonym">Common thornapple</name>
    <dbReference type="NCBI Taxonomy" id="4076"/>
    <lineage>
        <taxon>Eukaryota</taxon>
        <taxon>Viridiplantae</taxon>
        <taxon>Streptophyta</taxon>
        <taxon>Embryophyta</taxon>
        <taxon>Tracheophyta</taxon>
        <taxon>Spermatophyta</taxon>
        <taxon>Magnoliopsida</taxon>
        <taxon>eudicotyledons</taxon>
        <taxon>Gunneridae</taxon>
        <taxon>Pentapetalae</taxon>
        <taxon>asterids</taxon>
        <taxon>lamiids</taxon>
        <taxon>Solanales</taxon>
        <taxon>Solanaceae</taxon>
        <taxon>Solanoideae</taxon>
        <taxon>Datureae</taxon>
        <taxon>Datura</taxon>
    </lineage>
</organism>
<protein>
    <recommendedName>
        <fullName evidence="6">NAC domain-containing protein</fullName>
    </recommendedName>
</protein>
<evidence type="ECO:0000259" key="6">
    <source>
        <dbReference type="Pfam" id="PF02365"/>
    </source>
</evidence>
<evidence type="ECO:0000256" key="3">
    <source>
        <dbReference type="ARBA" id="ARBA00023125"/>
    </source>
</evidence>
<evidence type="ECO:0000313" key="7">
    <source>
        <dbReference type="EMBL" id="MCD7451480.1"/>
    </source>
</evidence>
<evidence type="ECO:0000256" key="4">
    <source>
        <dbReference type="ARBA" id="ARBA00023163"/>
    </source>
</evidence>
<accession>A0ABS8RXC5</accession>
<keyword evidence="5" id="KW-0539">Nucleus</keyword>
<keyword evidence="3" id="KW-0238">DNA-binding</keyword>
<dbReference type="EMBL" id="JACEIK010000170">
    <property type="protein sequence ID" value="MCD7451480.1"/>
    <property type="molecule type" value="Genomic_DNA"/>
</dbReference>
<name>A0ABS8RXC5_DATST</name>
<evidence type="ECO:0000256" key="5">
    <source>
        <dbReference type="ARBA" id="ARBA00023242"/>
    </source>
</evidence>
<comment type="subcellular location">
    <subcellularLocation>
        <location evidence="1">Nucleus</location>
    </subcellularLocation>
</comment>
<dbReference type="Pfam" id="PF02365">
    <property type="entry name" value="NAM"/>
    <property type="match status" value="1"/>
</dbReference>
<keyword evidence="8" id="KW-1185">Reference proteome</keyword>
<sequence>MMMELYEFRPTDLELLTFLLRFIAKEPLCDDGFITQHDLYKQEPWETYRWMMIISCCENSDERRVCAKETTKSYPDDGKWVMKEYTLSDTLLRKFNKSEFRDYVICAIKTRPKKDSSNLTKIHFVKEPMVGTGVDEPLMDQEYEMLTCIINFVEEPHGGI</sequence>
<dbReference type="PANTHER" id="PTHR31989">
    <property type="entry name" value="NAC DOMAIN-CONTAINING PROTEIN 82-RELATED"/>
    <property type="match status" value="1"/>
</dbReference>
<evidence type="ECO:0000313" key="8">
    <source>
        <dbReference type="Proteomes" id="UP000823775"/>
    </source>
</evidence>
<dbReference type="InterPro" id="IPR003441">
    <property type="entry name" value="NAC-dom"/>
</dbReference>
<reference evidence="7 8" key="1">
    <citation type="journal article" date="2021" name="BMC Genomics">
        <title>Datura genome reveals duplications of psychoactive alkaloid biosynthetic genes and high mutation rate following tissue culture.</title>
        <authorList>
            <person name="Rajewski A."/>
            <person name="Carter-House D."/>
            <person name="Stajich J."/>
            <person name="Litt A."/>
        </authorList>
    </citation>
    <scope>NUCLEOTIDE SEQUENCE [LARGE SCALE GENOMIC DNA]</scope>
    <source>
        <strain evidence="7">AR-01</strain>
    </source>
</reference>
<keyword evidence="4" id="KW-0804">Transcription</keyword>
<proteinExistence type="predicted"/>
<comment type="caution">
    <text evidence="7">The sequence shown here is derived from an EMBL/GenBank/DDBJ whole genome shotgun (WGS) entry which is preliminary data.</text>
</comment>
<gene>
    <name evidence="7" type="ORF">HAX54_012149</name>
</gene>
<keyword evidence="2" id="KW-0805">Transcription regulation</keyword>
<dbReference type="Proteomes" id="UP000823775">
    <property type="component" value="Unassembled WGS sequence"/>
</dbReference>
<dbReference type="SUPFAM" id="SSF101941">
    <property type="entry name" value="NAC domain"/>
    <property type="match status" value="1"/>
</dbReference>